<feature type="compositionally biased region" description="Low complexity" evidence="1">
    <location>
        <begin position="393"/>
        <end position="411"/>
    </location>
</feature>
<protein>
    <recommendedName>
        <fullName evidence="2">E3 ubiquitin-protein ligase UBR4-like domain-containing protein</fullName>
    </recommendedName>
</protein>
<dbReference type="Pfam" id="PF24079">
    <property type="entry name" value="UBR4"/>
    <property type="match status" value="1"/>
</dbReference>
<gene>
    <name evidence="3" type="ORF">LSH36_637g01055</name>
</gene>
<keyword evidence="4" id="KW-1185">Reference proteome</keyword>
<dbReference type="InterPro" id="IPR045189">
    <property type="entry name" value="UBR4-like"/>
</dbReference>
<evidence type="ECO:0000259" key="2">
    <source>
        <dbReference type="Pfam" id="PF24079"/>
    </source>
</evidence>
<dbReference type="PANTHER" id="PTHR21725:SF1">
    <property type="entry name" value="E3 UBIQUITIN-PROTEIN LIGASE UBR4"/>
    <property type="match status" value="1"/>
</dbReference>
<evidence type="ECO:0000313" key="3">
    <source>
        <dbReference type="EMBL" id="KAK2146047.1"/>
    </source>
</evidence>
<feature type="compositionally biased region" description="Basic and acidic residues" evidence="1">
    <location>
        <begin position="312"/>
        <end position="328"/>
    </location>
</feature>
<name>A0AAD9MU97_9ANNE</name>
<evidence type="ECO:0000256" key="1">
    <source>
        <dbReference type="SAM" id="MobiDB-lite"/>
    </source>
</evidence>
<dbReference type="InterPro" id="IPR056530">
    <property type="entry name" value="UBR4-like_dom"/>
</dbReference>
<dbReference type="EMBL" id="JAODUP010000637">
    <property type="protein sequence ID" value="KAK2146047.1"/>
    <property type="molecule type" value="Genomic_DNA"/>
</dbReference>
<sequence length="1371" mass="152081">MYIANTKPGGFSIDIINTASSMVMVGLRVLVGSHSTERAPAYLEAFGRAIQINATRSRWIDVPFTRDESLMADKKVTLLVGGSVDPAGVTMVDSIKVYVKTKEALGWPESQDEFSDVPTPKVPMAVTTPGFTIAESEQSNVTPIPLMPLDRMLASALEATLDLATRLLNLPTPHMVQQNTKTLLASMFSSRQAYCAHKLSHVIQCLRSSSEDDGSDGQTINAEAFQHLVLIVRSIAVTRPSNLVRFADQLCVTLPSTETPGLSEENFVSFTREELSHFTVQLMETFWRLYAAQPANHMIAPVSSPAEEEEDNKQKEEENTRGGEDGAPHEAPPPLEEPPEANVSPLEALLAGGANFPPMLDIPPDADDETMVELAIALSLQDQVSSLETGHLSDTTASAAGSDDEAGSTAATVGSTLRTSPAEHGGSAGSESGGISGRSSAYGDTAPEGGLTSARSETSSVGMASAMGIVEHYADDNTEPDIDTGRKLHGLRVLLQTRMIDHIPQLKQVGGIRAIPFMQVVLMLTSDLDSEEDKDRGVLDSLLTMLIHELDMANSNKMELSCRTLTHEVQLIIMRLLSVFMSRTKAGTKSSAESTSSFLSVNTGMAMLESGALNYCLSTLTALLDFWKTLAPEEEGSVLPGQLLKPHPTMPPPDMSPFFLRQYVKTHANDVFEDYPRLLTEMVLRLPYQYLMTQQAPFVRRQARKLLMYICGSKEKYRQLRDLHTLETHVSEVHKLCDKVIKQERIQGSTLAVLPYDVLVSLVSKHKIARIIIIHFCIFPYCLTEEAMKHEEALCNALVQQVSQNVERPLLVKFIRCFLLKYNSSSVRWQAHSLILHIYRSSTPEQQDALLDLLWALWPELPSYGRKAAQFVDLLGYFTIKTTNSAEGKVGFCQFVERALSVLKDQNHILASHPNGSMYNMLQGLVDFDGFYLESDPCLVCNNPEVPFTVRTMNFYYNNRSVQAVVELKNKPGLWHKAKKIVLTTGQTEVKVVDFPLPVIACNLMVEYADFYDNLQASTETLQCPRCSASVPANPGVCGNCGENVFQCHKCRAINYDEKDPFLCNACGFLFMFATPDTEICSGSLSICHYGYVMMLEFVSAFQTVSSINTLLEKADRLYKQLQHNKPTLEILLIRISEHSSDRLQSDDGTSMPTGGHGSAAPGSASRDGGTNVNRCIFQLAQKYCGDCKNTFDELSKIVQKVLASRKGLVEYDRQQKEVAAMAAATTVQYATVKTGMSEIYVDIMKWLACDDQVSYSTWKHTVPARGIELVSKKKKDEKNQPSKDIEKRIVHVKYLMEKYGYRWQRNVRERTGQAMAIKLRDKMWLRQALFSPSSVAAREAACNIVESLCQTHSRKRQMLDMLTWLVPNQI</sequence>
<feature type="region of interest" description="Disordered" evidence="1">
    <location>
        <begin position="1143"/>
        <end position="1169"/>
    </location>
</feature>
<feature type="domain" description="E3 ubiquitin-protein ligase UBR4-like" evidence="2">
    <location>
        <begin position="1103"/>
        <end position="1216"/>
    </location>
</feature>
<feature type="region of interest" description="Disordered" evidence="1">
    <location>
        <begin position="392"/>
        <end position="458"/>
    </location>
</feature>
<organism evidence="3 4">
    <name type="scientific">Paralvinella palmiformis</name>
    <dbReference type="NCBI Taxonomy" id="53620"/>
    <lineage>
        <taxon>Eukaryota</taxon>
        <taxon>Metazoa</taxon>
        <taxon>Spiralia</taxon>
        <taxon>Lophotrochozoa</taxon>
        <taxon>Annelida</taxon>
        <taxon>Polychaeta</taxon>
        <taxon>Sedentaria</taxon>
        <taxon>Canalipalpata</taxon>
        <taxon>Terebellida</taxon>
        <taxon>Terebelliformia</taxon>
        <taxon>Alvinellidae</taxon>
        <taxon>Paralvinella</taxon>
    </lineage>
</organism>
<dbReference type="PANTHER" id="PTHR21725">
    <property type="entry name" value="E3 UBIQUITIN-PROTEIN LIGASE UBR4"/>
    <property type="match status" value="1"/>
</dbReference>
<evidence type="ECO:0000313" key="4">
    <source>
        <dbReference type="Proteomes" id="UP001208570"/>
    </source>
</evidence>
<accession>A0AAD9MU97</accession>
<proteinExistence type="predicted"/>
<comment type="caution">
    <text evidence="3">The sequence shown here is derived from an EMBL/GenBank/DDBJ whole genome shotgun (WGS) entry which is preliminary data.</text>
</comment>
<feature type="region of interest" description="Disordered" evidence="1">
    <location>
        <begin position="302"/>
        <end position="341"/>
    </location>
</feature>
<reference evidence="3" key="1">
    <citation type="journal article" date="2023" name="Mol. Biol. Evol.">
        <title>Third-Generation Sequencing Reveals the Adaptive Role of the Epigenome in Three Deep-Sea Polychaetes.</title>
        <authorList>
            <person name="Perez M."/>
            <person name="Aroh O."/>
            <person name="Sun Y."/>
            <person name="Lan Y."/>
            <person name="Juniper S.K."/>
            <person name="Young C.R."/>
            <person name="Angers B."/>
            <person name="Qian P.Y."/>
        </authorList>
    </citation>
    <scope>NUCLEOTIDE SEQUENCE</scope>
    <source>
        <strain evidence="3">P08H-3</strain>
    </source>
</reference>
<feature type="compositionally biased region" description="Gly residues" evidence="1">
    <location>
        <begin position="426"/>
        <end position="436"/>
    </location>
</feature>
<dbReference type="Proteomes" id="UP001208570">
    <property type="component" value="Unassembled WGS sequence"/>
</dbReference>